<dbReference type="EMBL" id="CAMXCT020000147">
    <property type="protein sequence ID" value="CAL1127992.1"/>
    <property type="molecule type" value="Genomic_DNA"/>
</dbReference>
<gene>
    <name evidence="1" type="ORF">C1SCF055_LOCUS3005</name>
</gene>
<dbReference type="OrthoDB" id="10454570at2759"/>
<dbReference type="Proteomes" id="UP001152797">
    <property type="component" value="Unassembled WGS sequence"/>
</dbReference>
<name>A0A9P1FI02_9DINO</name>
<dbReference type="AlphaFoldDB" id="A0A9P1FI02"/>
<evidence type="ECO:0000313" key="3">
    <source>
        <dbReference type="Proteomes" id="UP001152797"/>
    </source>
</evidence>
<keyword evidence="3" id="KW-1185">Reference proteome</keyword>
<protein>
    <submittedName>
        <fullName evidence="1">Uncharacterized protein</fullName>
    </submittedName>
</protein>
<reference evidence="1" key="1">
    <citation type="submission" date="2022-10" db="EMBL/GenBank/DDBJ databases">
        <authorList>
            <person name="Chen Y."/>
            <person name="Dougan E. K."/>
            <person name="Chan C."/>
            <person name="Rhodes N."/>
            <person name="Thang M."/>
        </authorList>
    </citation>
    <scope>NUCLEOTIDE SEQUENCE</scope>
</reference>
<dbReference type="EMBL" id="CAMXCT010000147">
    <property type="protein sequence ID" value="CAI3974617.1"/>
    <property type="molecule type" value="Genomic_DNA"/>
</dbReference>
<evidence type="ECO:0000313" key="2">
    <source>
        <dbReference type="EMBL" id="CAL1127992.1"/>
    </source>
</evidence>
<comment type="caution">
    <text evidence="1">The sequence shown here is derived from an EMBL/GenBank/DDBJ whole genome shotgun (WGS) entry which is preliminary data.</text>
</comment>
<dbReference type="EMBL" id="CAMXCT030000147">
    <property type="protein sequence ID" value="CAL4761929.1"/>
    <property type="molecule type" value="Genomic_DNA"/>
</dbReference>
<reference evidence="2" key="2">
    <citation type="submission" date="2024-04" db="EMBL/GenBank/DDBJ databases">
        <authorList>
            <person name="Chen Y."/>
            <person name="Shah S."/>
            <person name="Dougan E. K."/>
            <person name="Thang M."/>
            <person name="Chan C."/>
        </authorList>
    </citation>
    <scope>NUCLEOTIDE SEQUENCE [LARGE SCALE GENOMIC DNA]</scope>
</reference>
<sequence length="98" mass="11233">MLKNIPRTFESLQQFKIAQDKDAFYKKEMEDGGLRAAKVLYSKALVGAVDYRDIRQHCKDVQNFMANFVRPNLFTPTGAKYKFQFDCVAEAAKTVFGL</sequence>
<organism evidence="1">
    <name type="scientific">Cladocopium goreaui</name>
    <dbReference type="NCBI Taxonomy" id="2562237"/>
    <lineage>
        <taxon>Eukaryota</taxon>
        <taxon>Sar</taxon>
        <taxon>Alveolata</taxon>
        <taxon>Dinophyceae</taxon>
        <taxon>Suessiales</taxon>
        <taxon>Symbiodiniaceae</taxon>
        <taxon>Cladocopium</taxon>
    </lineage>
</organism>
<accession>A0A9P1FI02</accession>
<proteinExistence type="predicted"/>
<evidence type="ECO:0000313" key="1">
    <source>
        <dbReference type="EMBL" id="CAI3974617.1"/>
    </source>
</evidence>